<dbReference type="PANTHER" id="PTHR30040">
    <property type="entry name" value="THIAMINE BIOSYNTHESIS LIPOPROTEIN APBE"/>
    <property type="match status" value="1"/>
</dbReference>
<dbReference type="RefSeq" id="WP_200590804.1">
    <property type="nucleotide sequence ID" value="NZ_JAEPBG010000002.1"/>
</dbReference>
<dbReference type="EC" id="2.7.1.180" evidence="1 10"/>
<evidence type="ECO:0000256" key="12">
    <source>
        <dbReference type="SAM" id="SignalP"/>
    </source>
</evidence>
<accession>A0A934SYE2</accession>
<evidence type="ECO:0000256" key="9">
    <source>
        <dbReference type="ARBA" id="ARBA00048540"/>
    </source>
</evidence>
<evidence type="ECO:0000256" key="7">
    <source>
        <dbReference type="ARBA" id="ARBA00022842"/>
    </source>
</evidence>
<keyword evidence="12" id="KW-0732">Signal</keyword>
<dbReference type="Proteomes" id="UP000622890">
    <property type="component" value="Unassembled WGS sequence"/>
</dbReference>
<comment type="cofactor">
    <cofactor evidence="11">
        <name>Mg(2+)</name>
        <dbReference type="ChEBI" id="CHEBI:18420"/>
    </cofactor>
    <cofactor evidence="11">
        <name>Mn(2+)</name>
        <dbReference type="ChEBI" id="CHEBI:29035"/>
    </cofactor>
    <text evidence="11">Magnesium. Can also use manganese.</text>
</comment>
<dbReference type="InterPro" id="IPR024932">
    <property type="entry name" value="ApbE"/>
</dbReference>
<comment type="catalytic activity">
    <reaction evidence="9 10">
        <text>L-threonyl-[protein] + FAD = FMN-L-threonyl-[protein] + AMP + H(+)</text>
        <dbReference type="Rhea" id="RHEA:36847"/>
        <dbReference type="Rhea" id="RHEA-COMP:11060"/>
        <dbReference type="Rhea" id="RHEA-COMP:11061"/>
        <dbReference type="ChEBI" id="CHEBI:15378"/>
        <dbReference type="ChEBI" id="CHEBI:30013"/>
        <dbReference type="ChEBI" id="CHEBI:57692"/>
        <dbReference type="ChEBI" id="CHEBI:74257"/>
        <dbReference type="ChEBI" id="CHEBI:456215"/>
        <dbReference type="EC" id="2.7.1.180"/>
    </reaction>
</comment>
<organism evidence="13 14">
    <name type="scientific">Noviherbaspirillum pedocola</name>
    <dbReference type="NCBI Taxonomy" id="2801341"/>
    <lineage>
        <taxon>Bacteria</taxon>
        <taxon>Pseudomonadati</taxon>
        <taxon>Pseudomonadota</taxon>
        <taxon>Betaproteobacteria</taxon>
        <taxon>Burkholderiales</taxon>
        <taxon>Oxalobacteraceae</taxon>
        <taxon>Noviherbaspirillum</taxon>
    </lineage>
</organism>
<evidence type="ECO:0000256" key="6">
    <source>
        <dbReference type="ARBA" id="ARBA00022827"/>
    </source>
</evidence>
<keyword evidence="3 10" id="KW-0285">Flavoprotein</keyword>
<dbReference type="InterPro" id="IPR003374">
    <property type="entry name" value="ApbE-like_sf"/>
</dbReference>
<keyword evidence="5 10" id="KW-0479">Metal-binding</keyword>
<dbReference type="Gene3D" id="3.10.520.10">
    <property type="entry name" value="ApbE-like domains"/>
    <property type="match status" value="1"/>
</dbReference>
<keyword evidence="4 10" id="KW-0808">Transferase</keyword>
<dbReference type="AlphaFoldDB" id="A0A934SYE2"/>
<evidence type="ECO:0000256" key="1">
    <source>
        <dbReference type="ARBA" id="ARBA00011955"/>
    </source>
</evidence>
<evidence type="ECO:0000256" key="3">
    <source>
        <dbReference type="ARBA" id="ARBA00022630"/>
    </source>
</evidence>
<feature type="binding site" evidence="11">
    <location>
        <position position="286"/>
    </location>
    <ligand>
        <name>Mg(2+)</name>
        <dbReference type="ChEBI" id="CHEBI:18420"/>
    </ligand>
</feature>
<feature type="binding site" evidence="11">
    <location>
        <position position="172"/>
    </location>
    <ligand>
        <name>Mg(2+)</name>
        <dbReference type="ChEBI" id="CHEBI:18420"/>
    </ligand>
</feature>
<name>A0A934SYE2_9BURK</name>
<dbReference type="GO" id="GO:0016740">
    <property type="term" value="F:transferase activity"/>
    <property type="evidence" value="ECO:0007669"/>
    <property type="project" value="UniProtKB-UniRule"/>
</dbReference>
<feature type="signal peptide" evidence="12">
    <location>
        <begin position="1"/>
        <end position="19"/>
    </location>
</feature>
<evidence type="ECO:0000256" key="10">
    <source>
        <dbReference type="PIRNR" id="PIRNR006268"/>
    </source>
</evidence>
<dbReference type="PANTHER" id="PTHR30040:SF2">
    <property type="entry name" value="FAD:PROTEIN FMN TRANSFERASE"/>
    <property type="match status" value="1"/>
</dbReference>
<keyword evidence="7 10" id="KW-0460">Magnesium</keyword>
<evidence type="ECO:0000313" key="14">
    <source>
        <dbReference type="Proteomes" id="UP000622890"/>
    </source>
</evidence>
<evidence type="ECO:0000256" key="4">
    <source>
        <dbReference type="ARBA" id="ARBA00022679"/>
    </source>
</evidence>
<reference evidence="13" key="1">
    <citation type="submission" date="2021-01" db="EMBL/GenBank/DDBJ databases">
        <title>Genome sequence of strain Noviherbaspirillum sp. DKR-6.</title>
        <authorList>
            <person name="Chaudhary D.K."/>
        </authorList>
    </citation>
    <scope>NUCLEOTIDE SEQUENCE</scope>
    <source>
        <strain evidence="13">DKR-6</strain>
    </source>
</reference>
<evidence type="ECO:0000256" key="2">
    <source>
        <dbReference type="ARBA" id="ARBA00016337"/>
    </source>
</evidence>
<evidence type="ECO:0000256" key="5">
    <source>
        <dbReference type="ARBA" id="ARBA00022723"/>
    </source>
</evidence>
<dbReference type="EMBL" id="JAEPBG010000002">
    <property type="protein sequence ID" value="MBK4734018.1"/>
    <property type="molecule type" value="Genomic_DNA"/>
</dbReference>
<dbReference type="PIRSF" id="PIRSF006268">
    <property type="entry name" value="ApbE"/>
    <property type="match status" value="1"/>
</dbReference>
<proteinExistence type="inferred from homology"/>
<evidence type="ECO:0000256" key="8">
    <source>
        <dbReference type="ARBA" id="ARBA00031306"/>
    </source>
</evidence>
<dbReference type="Pfam" id="PF02424">
    <property type="entry name" value="ApbE"/>
    <property type="match status" value="1"/>
</dbReference>
<comment type="similarity">
    <text evidence="10">Belongs to the ApbE family.</text>
</comment>
<keyword evidence="14" id="KW-1185">Reference proteome</keyword>
<evidence type="ECO:0000313" key="13">
    <source>
        <dbReference type="EMBL" id="MBK4734018.1"/>
    </source>
</evidence>
<dbReference type="SUPFAM" id="SSF143631">
    <property type="entry name" value="ApbE-like"/>
    <property type="match status" value="1"/>
</dbReference>
<protein>
    <recommendedName>
        <fullName evidence="2 10">FAD:protein FMN transferase</fullName>
        <ecNumber evidence="1 10">2.7.1.180</ecNumber>
    </recommendedName>
    <alternativeName>
        <fullName evidence="8 10">Flavin transferase</fullName>
    </alternativeName>
</protein>
<dbReference type="GO" id="GO:0046872">
    <property type="term" value="F:metal ion binding"/>
    <property type="evidence" value="ECO:0007669"/>
    <property type="project" value="UniProtKB-UniRule"/>
</dbReference>
<feature type="chain" id="PRO_5039945832" description="FAD:protein FMN transferase" evidence="12">
    <location>
        <begin position="20"/>
        <end position="327"/>
    </location>
</feature>
<keyword evidence="6 10" id="KW-0274">FAD</keyword>
<sequence>MQRRRFMQTAMGLGALALAAPLPRAGTLSRSELPGGMRLYAGADLAFGTVIGVKLLHADGKIAERAIAEALAEAKRIDALMSLYRPDSQVARLNRDGALDTPDRHLLTVLDTARDVSALTDGAFDITVQPLWHLASQGRATKDALPLLGWRRVRSDTRRIALDAGMAITLNGIAQGYALDLARAALAARGIRHALIDTGEFGSLGRADGGRPWTLGVRDPRREDGILDTLALDGRSIATSGDYATAFSADFARHHIFDPATGASPLELAETVVAAPYGILADALSTAFMVTGHRRALEIAATLPGVDVLLVGKDGRIARSKGMMHST</sequence>
<evidence type="ECO:0000256" key="11">
    <source>
        <dbReference type="PIRSR" id="PIRSR006268-2"/>
    </source>
</evidence>
<feature type="binding site" evidence="11">
    <location>
        <position position="282"/>
    </location>
    <ligand>
        <name>Mg(2+)</name>
        <dbReference type="ChEBI" id="CHEBI:18420"/>
    </ligand>
</feature>
<gene>
    <name evidence="13" type="ORF">JJB74_05280</name>
</gene>
<comment type="caution">
    <text evidence="13">The sequence shown here is derived from an EMBL/GenBank/DDBJ whole genome shotgun (WGS) entry which is preliminary data.</text>
</comment>